<feature type="region of interest" description="Disordered" evidence="1">
    <location>
        <begin position="254"/>
        <end position="287"/>
    </location>
</feature>
<name>A0A0H2RTQ8_9AGAM</name>
<evidence type="ECO:0000256" key="1">
    <source>
        <dbReference type="SAM" id="MobiDB-lite"/>
    </source>
</evidence>
<dbReference type="InParanoid" id="A0A0H2RTQ8"/>
<proteinExistence type="predicted"/>
<accession>A0A0H2RTQ8</accession>
<feature type="region of interest" description="Disordered" evidence="1">
    <location>
        <begin position="74"/>
        <end position="123"/>
    </location>
</feature>
<feature type="region of interest" description="Disordered" evidence="1">
    <location>
        <begin position="1"/>
        <end position="21"/>
    </location>
</feature>
<organism evidence="2 3">
    <name type="scientific">Schizopora paradoxa</name>
    <dbReference type="NCBI Taxonomy" id="27342"/>
    <lineage>
        <taxon>Eukaryota</taxon>
        <taxon>Fungi</taxon>
        <taxon>Dikarya</taxon>
        <taxon>Basidiomycota</taxon>
        <taxon>Agaricomycotina</taxon>
        <taxon>Agaricomycetes</taxon>
        <taxon>Hymenochaetales</taxon>
        <taxon>Schizoporaceae</taxon>
        <taxon>Schizopora</taxon>
    </lineage>
</organism>
<reference evidence="2 3" key="1">
    <citation type="submission" date="2015-04" db="EMBL/GenBank/DDBJ databases">
        <title>Complete genome sequence of Schizopora paradoxa KUC8140, a cosmopolitan wood degrader in East Asia.</title>
        <authorList>
            <consortium name="DOE Joint Genome Institute"/>
            <person name="Min B."/>
            <person name="Park H."/>
            <person name="Jang Y."/>
            <person name="Kim J.-J."/>
            <person name="Kim K.H."/>
            <person name="Pangilinan J."/>
            <person name="Lipzen A."/>
            <person name="Riley R."/>
            <person name="Grigoriev I.V."/>
            <person name="Spatafora J.W."/>
            <person name="Choi I.-G."/>
        </authorList>
    </citation>
    <scope>NUCLEOTIDE SEQUENCE [LARGE SCALE GENOMIC DNA]</scope>
    <source>
        <strain evidence="2 3">KUC8140</strain>
    </source>
</reference>
<dbReference type="AlphaFoldDB" id="A0A0H2RTQ8"/>
<gene>
    <name evidence="2" type="ORF">SCHPADRAFT_286813</name>
</gene>
<dbReference type="Proteomes" id="UP000053477">
    <property type="component" value="Unassembled WGS sequence"/>
</dbReference>
<sequence>MRATRKRENKAGPATATQGSLLSMWNIKKDDGNAVIPVPPDEALQVNEAVEPTVLLNDLDDPSHEGSTMPQIVVENEHETPDTLTLQKKNEVAPVKSNGKPIRATRSRSGGESRSVPESASQPAELFSIFSKKTPTPVDEEKVAGPSTVAEIALAATKAKPKRSRNSSRRKVDPPSNGRSHSPSAVIIDEQGESNSAVTVQDAQPITLPPLPPISTIPDCQYVPFIDVDLLDAAPPPQSPLEGSQNQPILVESSPVKALRSKPGTSSVSFFAPRKSKASQQSSLPRNRKRCFLPPPKVFLPRPLPLLSTIMLLPFPPSNGSHLPKKLKRDSMHLFAGSASNPLPFRASCRMTICRPRNRRKHRCRIKSLGLKSGIRGKR</sequence>
<evidence type="ECO:0000313" key="2">
    <source>
        <dbReference type="EMBL" id="KLO14952.1"/>
    </source>
</evidence>
<protein>
    <submittedName>
        <fullName evidence="2">Uncharacterized protein</fullName>
    </submittedName>
</protein>
<feature type="compositionally biased region" description="Basic residues" evidence="1">
    <location>
        <begin position="159"/>
        <end position="169"/>
    </location>
</feature>
<evidence type="ECO:0000313" key="3">
    <source>
        <dbReference type="Proteomes" id="UP000053477"/>
    </source>
</evidence>
<feature type="compositionally biased region" description="Polar residues" evidence="1">
    <location>
        <begin position="107"/>
        <end position="122"/>
    </location>
</feature>
<feature type="region of interest" description="Disordered" evidence="1">
    <location>
        <begin position="155"/>
        <end position="184"/>
    </location>
</feature>
<dbReference type="EMBL" id="KQ085936">
    <property type="protein sequence ID" value="KLO14952.1"/>
    <property type="molecule type" value="Genomic_DNA"/>
</dbReference>
<keyword evidence="3" id="KW-1185">Reference proteome</keyword>